<evidence type="ECO:0000313" key="6">
    <source>
        <dbReference type="EMBL" id="APO73488.1"/>
    </source>
</evidence>
<keyword evidence="1" id="KW-0805">Transcription regulation</keyword>
<evidence type="ECO:0000259" key="5">
    <source>
        <dbReference type="PROSITE" id="PS51118"/>
    </source>
</evidence>
<dbReference type="InterPro" id="IPR036390">
    <property type="entry name" value="WH_DNA-bd_sf"/>
</dbReference>
<evidence type="ECO:0000256" key="1">
    <source>
        <dbReference type="ARBA" id="ARBA00023015"/>
    </source>
</evidence>
<dbReference type="PROSITE" id="PS51118">
    <property type="entry name" value="HTH_HXLR"/>
    <property type="match status" value="1"/>
</dbReference>
<keyword evidence="3" id="KW-0804">Transcription</keyword>
<feature type="domain" description="HTH hxlR-type" evidence="5">
    <location>
        <begin position="15"/>
        <end position="113"/>
    </location>
</feature>
<dbReference type="Gene3D" id="1.10.10.10">
    <property type="entry name" value="Winged helix-like DNA-binding domain superfamily/Winged helix DNA-binding domain"/>
    <property type="match status" value="1"/>
</dbReference>
<dbReference type="SUPFAM" id="SSF46785">
    <property type="entry name" value="Winged helix' DNA-binding domain"/>
    <property type="match status" value="1"/>
</dbReference>
<evidence type="ECO:0000256" key="3">
    <source>
        <dbReference type="ARBA" id="ARBA00023163"/>
    </source>
</evidence>
<dbReference type="RefSeq" id="WP_074060157.1">
    <property type="nucleotide sequence ID" value="NZ_CP017241.1"/>
</dbReference>
<evidence type="ECO:0000256" key="4">
    <source>
        <dbReference type="SAM" id="MobiDB-lite"/>
    </source>
</evidence>
<keyword evidence="2" id="KW-0238">DNA-binding</keyword>
<evidence type="ECO:0000313" key="7">
    <source>
        <dbReference type="Proteomes" id="UP000185109"/>
    </source>
</evidence>
<sequence length="136" mass="15704">MKKHTNEGHDFSMQDEMRRAFAMLSGKWKLEIMWLLHQRIHRFGELRKAIPGITQHMLSAQLRELEADGLLLRTVFAEVPPRVEYEMTEKARGLGPTMEALAAWWGEYGSTIPVRPSMRGRKQKDLSAVKASRQSK</sequence>
<dbReference type="Proteomes" id="UP000185109">
    <property type="component" value="Chromosome"/>
</dbReference>
<dbReference type="Pfam" id="PF01638">
    <property type="entry name" value="HxlR"/>
    <property type="match status" value="1"/>
</dbReference>
<dbReference type="GO" id="GO:0003677">
    <property type="term" value="F:DNA binding"/>
    <property type="evidence" value="ECO:0007669"/>
    <property type="project" value="UniProtKB-KW"/>
</dbReference>
<feature type="region of interest" description="Disordered" evidence="4">
    <location>
        <begin position="116"/>
        <end position="136"/>
    </location>
</feature>
<dbReference type="PANTHER" id="PTHR33204:SF29">
    <property type="entry name" value="TRANSCRIPTIONAL REGULATOR"/>
    <property type="match status" value="1"/>
</dbReference>
<dbReference type="AlphaFoldDB" id="A0A1L5P026"/>
<proteinExistence type="predicted"/>
<dbReference type="EMBL" id="CP017241">
    <property type="protein sequence ID" value="APO73488.1"/>
    <property type="molecule type" value="Genomic_DNA"/>
</dbReference>
<accession>A0A1L5P026</accession>
<dbReference type="InterPro" id="IPR036388">
    <property type="entry name" value="WH-like_DNA-bd_sf"/>
</dbReference>
<name>A0A1L5P026_RHIET</name>
<dbReference type="PANTHER" id="PTHR33204">
    <property type="entry name" value="TRANSCRIPTIONAL REGULATOR, MARR FAMILY"/>
    <property type="match status" value="1"/>
</dbReference>
<gene>
    <name evidence="6" type="ORF">AM571_CH00642</name>
</gene>
<reference evidence="6 7" key="1">
    <citation type="submission" date="2016-09" db="EMBL/GenBank/DDBJ databases">
        <title>The complete genome sequences of Rhizobium gallicum, symbiovars gallicum and phaseoli, symbionts associated to common bean (Phaseolus vulgaris).</title>
        <authorList>
            <person name="Bustos P."/>
            <person name="Santamaria R.I."/>
            <person name="Perez-Carrascal O.M."/>
            <person name="Juarez S."/>
            <person name="Lozano L."/>
            <person name="Martinez-Flores I."/>
            <person name="Martinez-Romero E."/>
            <person name="Cevallos M."/>
            <person name="Romero D."/>
            <person name="Davila G."/>
            <person name="Gonzalez V."/>
        </authorList>
    </citation>
    <scope>NUCLEOTIDE SEQUENCE [LARGE SCALE GENOMIC DNA]</scope>
    <source>
        <strain evidence="6 7">8C-3</strain>
    </source>
</reference>
<dbReference type="InterPro" id="IPR002577">
    <property type="entry name" value="HTH_HxlR"/>
</dbReference>
<organism evidence="6 7">
    <name type="scientific">Rhizobium etli 8C-3</name>
    <dbReference type="NCBI Taxonomy" id="538025"/>
    <lineage>
        <taxon>Bacteria</taxon>
        <taxon>Pseudomonadati</taxon>
        <taxon>Pseudomonadota</taxon>
        <taxon>Alphaproteobacteria</taxon>
        <taxon>Hyphomicrobiales</taxon>
        <taxon>Rhizobiaceae</taxon>
        <taxon>Rhizobium/Agrobacterium group</taxon>
        <taxon>Rhizobium</taxon>
    </lineage>
</organism>
<evidence type="ECO:0000256" key="2">
    <source>
        <dbReference type="ARBA" id="ARBA00023125"/>
    </source>
</evidence>
<protein>
    <submittedName>
        <fullName evidence="6">HxlR family transcriptional regulator protein</fullName>
    </submittedName>
</protein>